<dbReference type="InterPro" id="IPR050613">
    <property type="entry name" value="Sec_Metabolite_Reg"/>
</dbReference>
<gene>
    <name evidence="12" type="ORF">Rt10032_c03g1517</name>
</gene>
<dbReference type="EMBL" id="BJWK01000003">
    <property type="protein sequence ID" value="GEM07500.1"/>
    <property type="molecule type" value="Genomic_DNA"/>
</dbReference>
<dbReference type="GO" id="GO:0005524">
    <property type="term" value="F:ATP binding"/>
    <property type="evidence" value="ECO:0007669"/>
    <property type="project" value="UniProtKB-KW"/>
</dbReference>
<dbReference type="Proteomes" id="UP000321518">
    <property type="component" value="Unassembled WGS sequence"/>
</dbReference>
<feature type="compositionally biased region" description="Low complexity" evidence="9">
    <location>
        <begin position="1591"/>
        <end position="1617"/>
    </location>
</feature>
<dbReference type="FunFam" id="3.10.110.10:FF:000010">
    <property type="entry name" value="Ubiquitin-conjugating enzyme E2-16 kDa"/>
    <property type="match status" value="1"/>
</dbReference>
<dbReference type="GO" id="GO:0003677">
    <property type="term" value="F:DNA binding"/>
    <property type="evidence" value="ECO:0007669"/>
    <property type="project" value="InterPro"/>
</dbReference>
<feature type="region of interest" description="Disordered" evidence="9">
    <location>
        <begin position="14"/>
        <end position="33"/>
    </location>
</feature>
<evidence type="ECO:0000256" key="2">
    <source>
        <dbReference type="ARBA" id="ARBA00012486"/>
    </source>
</evidence>
<keyword evidence="3" id="KW-0808">Transferase</keyword>
<reference evidence="12 13" key="1">
    <citation type="submission" date="2019-07" db="EMBL/GenBank/DDBJ databases">
        <title>Rhodotorula toruloides NBRC10032 genome sequencing.</title>
        <authorList>
            <person name="Shida Y."/>
            <person name="Takaku H."/>
            <person name="Ogasawara W."/>
            <person name="Mori K."/>
        </authorList>
    </citation>
    <scope>NUCLEOTIDE SEQUENCE [LARGE SCALE GENOMIC DNA]</scope>
    <source>
        <strain evidence="12 13">NBRC10032</strain>
    </source>
</reference>
<dbReference type="GO" id="GO:0061631">
    <property type="term" value="F:ubiquitin conjugating enzyme activity"/>
    <property type="evidence" value="ECO:0007669"/>
    <property type="project" value="UniProtKB-EC"/>
</dbReference>
<comment type="caution">
    <text evidence="12">The sequence shown here is derived from an EMBL/GenBank/DDBJ whole genome shotgun (WGS) entry which is preliminary data.</text>
</comment>
<dbReference type="InterPro" id="IPR007219">
    <property type="entry name" value="XnlR_reg_dom"/>
</dbReference>
<keyword evidence="10" id="KW-1133">Transmembrane helix</keyword>
<dbReference type="PROSITE" id="PS50127">
    <property type="entry name" value="UBC_2"/>
    <property type="match status" value="1"/>
</dbReference>
<dbReference type="CDD" id="cd23792">
    <property type="entry name" value="UBCc_UBE2D"/>
    <property type="match status" value="1"/>
</dbReference>
<feature type="compositionally biased region" description="Polar residues" evidence="9">
    <location>
        <begin position="1534"/>
        <end position="1552"/>
    </location>
</feature>
<feature type="region of interest" description="Disordered" evidence="9">
    <location>
        <begin position="1504"/>
        <end position="1552"/>
    </location>
</feature>
<dbReference type="InterPro" id="IPR036908">
    <property type="entry name" value="RlpA-like_sf"/>
</dbReference>
<feature type="compositionally biased region" description="Basic residues" evidence="9">
    <location>
        <begin position="785"/>
        <end position="794"/>
    </location>
</feature>
<dbReference type="PROSITE" id="PS00183">
    <property type="entry name" value="UBC_1"/>
    <property type="match status" value="1"/>
</dbReference>
<evidence type="ECO:0000313" key="12">
    <source>
        <dbReference type="EMBL" id="GEM07500.1"/>
    </source>
</evidence>
<dbReference type="Gene3D" id="3.10.110.10">
    <property type="entry name" value="Ubiquitin Conjugating Enzyme"/>
    <property type="match status" value="1"/>
</dbReference>
<feature type="region of interest" description="Disordered" evidence="9">
    <location>
        <begin position="1589"/>
        <end position="1644"/>
    </location>
</feature>
<dbReference type="Pfam" id="PF04082">
    <property type="entry name" value="Fungal_trans"/>
    <property type="match status" value="1"/>
</dbReference>
<evidence type="ECO:0000256" key="6">
    <source>
        <dbReference type="ARBA" id="ARBA00022840"/>
    </source>
</evidence>
<evidence type="ECO:0000256" key="8">
    <source>
        <dbReference type="PROSITE-ProRule" id="PRU10133"/>
    </source>
</evidence>
<dbReference type="PANTHER" id="PTHR31001:SF90">
    <property type="entry name" value="CENTROMERE DNA-BINDING PROTEIN COMPLEX CBF3 SUBUNIT B"/>
    <property type="match status" value="1"/>
</dbReference>
<evidence type="ECO:0000313" key="13">
    <source>
        <dbReference type="Proteomes" id="UP000321518"/>
    </source>
</evidence>
<comment type="subcellular location">
    <subcellularLocation>
        <location evidence="1">Nucleus</location>
    </subcellularLocation>
</comment>
<dbReference type="InterPro" id="IPR000608">
    <property type="entry name" value="UBC"/>
</dbReference>
<dbReference type="InterPro" id="IPR016135">
    <property type="entry name" value="UBQ-conjugating_enzyme/RWD"/>
</dbReference>
<dbReference type="SUPFAM" id="SSF54495">
    <property type="entry name" value="UBC-like"/>
    <property type="match status" value="1"/>
</dbReference>
<keyword evidence="10" id="KW-0812">Transmembrane</keyword>
<evidence type="ECO:0000256" key="4">
    <source>
        <dbReference type="ARBA" id="ARBA00022741"/>
    </source>
</evidence>
<dbReference type="EC" id="2.3.2.23" evidence="2"/>
<feature type="compositionally biased region" description="Polar residues" evidence="9">
    <location>
        <begin position="871"/>
        <end position="882"/>
    </location>
</feature>
<keyword evidence="6" id="KW-0067">ATP-binding</keyword>
<evidence type="ECO:0000256" key="3">
    <source>
        <dbReference type="ARBA" id="ARBA00022679"/>
    </source>
</evidence>
<evidence type="ECO:0000256" key="1">
    <source>
        <dbReference type="ARBA" id="ARBA00004123"/>
    </source>
</evidence>
<keyword evidence="7" id="KW-0539">Nucleus</keyword>
<organism evidence="12 13">
    <name type="scientific">Rhodotorula toruloides</name>
    <name type="common">Yeast</name>
    <name type="synonym">Rhodosporidium toruloides</name>
    <dbReference type="NCBI Taxonomy" id="5286"/>
    <lineage>
        <taxon>Eukaryota</taxon>
        <taxon>Fungi</taxon>
        <taxon>Dikarya</taxon>
        <taxon>Basidiomycota</taxon>
        <taxon>Pucciniomycotina</taxon>
        <taxon>Microbotryomycetes</taxon>
        <taxon>Sporidiobolales</taxon>
        <taxon>Sporidiobolaceae</taxon>
        <taxon>Rhodotorula</taxon>
    </lineage>
</organism>
<dbReference type="Pfam" id="PF00179">
    <property type="entry name" value="UQ_con"/>
    <property type="match status" value="1"/>
</dbReference>
<dbReference type="InterPro" id="IPR023313">
    <property type="entry name" value="UBQ-conjugating_AS"/>
</dbReference>
<protein>
    <recommendedName>
        <fullName evidence="2">E2 ubiquitin-conjugating enzyme</fullName>
        <ecNumber evidence="2">2.3.2.23</ecNumber>
    </recommendedName>
</protein>
<sequence length="1644" mass="178442">MAIRAPLRLFGRSRPTQRLVPSAHTPNPPSSAVRLASTTAGYQQPRKGGLRVVHLVGTLALIGIGATGYGLWQFYGTFTAYPDTTSHPIRSRLRSALRAQTGGEHESSSKLFETAYSLALDLFHTGELGKTQEEAVMRLTGIAVKWGAMWEEAGELSKAIAAYDTGFQPVAALIDGFRVGEGAQPSVEEIKRGAGIAMKLGDLWIRLGGAEGTSEAERYYTWALQELMRINLSDKQKERVKDELASQDAPAPATGPQASTEKGEIKDDETLQLPGWLNNVEVVAAMERLGDLYSKMGKIEFAQPLLQQAIAILLPPPPKEGPKSAPPIGNRCHAATLMNNLSSALVAAPSPSQQAIEASARWARQSLTIANGCRKEADAKRGGKTDVPLVEREERECELTAIVSSYNLGKLSEMSKDPISAEQWFVRALKRINKELLDLGRDPPSSCSAGPTGDDLFRWQATIMGPADSPYSGGVFFLTITFPTDYPFKPPKVAFTTKIYHPNINANGSICLDILREQWSPALTISKVLLSICSLLTDPNPDDPLVPEIANLYKTDRARYESTAREWTRKYANPASSSRPVLALSFFPVNASYGYSDFGSWLVDFEQVSCEQWAGWGNQSALELDASLTNQSGCCPANPLPSPAPLRMSDHIALFAQLFGDNGQAAFDVTYLDLDKGGGAGGGGVGLGTGEGGAVDSLLSTAAFSALDSSITNMYDRDASGLSGSPPGAEVVSGTVAPADLSPAQSVAGSTAAKSSSKRAKKDTRKDSAASQGDGSEDGKDGGGKKTKRMRNRKPSSCAPCTNRGEVCSWEGAEPLYNARDQADTDELRDQVARLESLVRYLTSQRQQDELSSPNGIFEEPPSPGAASVDNFPSKTSRQGSASYPHAPQTPKFAMDLRANDLCEGLAQLAIKEFVVVEGSGTDSWAPGNKRGLEFVDEAQNFVERMPQQFGVAQSPAFVLGSSASTRSVAPSEAGASPAPSIFSSAPSPLSPGALGTASFGKEAPPLSEALKFLPTHEQALSAYKYFSGYVSWYAHPVRLQSFEDKWRDLEAALRIPGEEQRNKAIDPFFIATFLGVLATGLAMMPVKRAIRDGFGAEKDKMVDYWLEGAMIALTCGRFLDNPSVEAVRATVVISTYFVFISTGERSGAGMGLLSLVVQIALSLGLHRDPDRSPGKYTFFEAEERRRLFWNLFMLCILSSASLSRTWAVDTKLPLDCHDHEILDEATAMAGVEKRRAKFEETPMTSLIVKMRLAVLARKMNDRAFGIHPVPYEEILALDAELREFEESIPSRYQLRLDPSGALIRPTTHVTVTEMRACMIQISLAGEFLRLHRPWMLLAANDKRYQYSRSQAIKYAKLLLAVYRSPSCSGNRWGGLSYKATNAAIVLGVEILAFPDGSEVSQMRSMLNAVYKQMERQASLSSLCRKGSRVIRFLLDKEAALSAQRDQRRHIKRTRVDESGGDAFPSRALRTALDPNLVTQPLFMHDRDEDVLVHKTDSFAPPTDYLSAIPVHNNPQQSTGSRPVAHPLPRSTRPVPSTSTKQLPPPSASSNFPDLAGTFEFDFRLPQSVPYASPAATPFSPYAQPPVYTQPPLYSSQPPSQSSPAYPLSSVSISSASPFPPSSTVEQKVPLYPPSSQTAYTPRY</sequence>
<keyword evidence="5" id="KW-0833">Ubl conjugation pathway</keyword>
<dbReference type="OrthoDB" id="3364175at2759"/>
<dbReference type="Gene3D" id="2.40.40.10">
    <property type="entry name" value="RlpA-like domain"/>
    <property type="match status" value="1"/>
</dbReference>
<dbReference type="PANTHER" id="PTHR31001">
    <property type="entry name" value="UNCHARACTERIZED TRANSCRIPTIONAL REGULATORY PROTEIN"/>
    <property type="match status" value="1"/>
</dbReference>
<feature type="region of interest" description="Disordered" evidence="9">
    <location>
        <begin position="741"/>
        <end position="805"/>
    </location>
</feature>
<evidence type="ECO:0000256" key="5">
    <source>
        <dbReference type="ARBA" id="ARBA00022786"/>
    </source>
</evidence>
<feature type="region of interest" description="Disordered" evidence="9">
    <location>
        <begin position="845"/>
        <end position="889"/>
    </location>
</feature>
<evidence type="ECO:0000256" key="7">
    <source>
        <dbReference type="ARBA" id="ARBA00023242"/>
    </source>
</evidence>
<evidence type="ECO:0000259" key="11">
    <source>
        <dbReference type="PROSITE" id="PS50127"/>
    </source>
</evidence>
<dbReference type="CDD" id="cd12148">
    <property type="entry name" value="fungal_TF_MHR"/>
    <property type="match status" value="1"/>
</dbReference>
<evidence type="ECO:0000256" key="9">
    <source>
        <dbReference type="SAM" id="MobiDB-lite"/>
    </source>
</evidence>
<feature type="domain" description="UBC core" evidence="11">
    <location>
        <begin position="427"/>
        <end position="573"/>
    </location>
</feature>
<proteinExistence type="predicted"/>
<feature type="region of interest" description="Disordered" evidence="9">
    <location>
        <begin position="239"/>
        <end position="264"/>
    </location>
</feature>
<dbReference type="GO" id="GO:0008270">
    <property type="term" value="F:zinc ion binding"/>
    <property type="evidence" value="ECO:0007669"/>
    <property type="project" value="InterPro"/>
</dbReference>
<keyword evidence="10" id="KW-0472">Membrane</keyword>
<accession>A0A511KAW0</accession>
<feature type="compositionally biased region" description="Polar residues" evidence="9">
    <location>
        <begin position="845"/>
        <end position="855"/>
    </location>
</feature>
<dbReference type="GO" id="GO:0005634">
    <property type="term" value="C:nucleus"/>
    <property type="evidence" value="ECO:0007669"/>
    <property type="project" value="UniProtKB-SubCell"/>
</dbReference>
<feature type="compositionally biased region" description="Polar residues" evidence="9">
    <location>
        <begin position="1634"/>
        <end position="1644"/>
    </location>
</feature>
<feature type="active site" description="Glycyl thioester intermediate" evidence="8">
    <location>
        <position position="511"/>
    </location>
</feature>
<feature type="transmembrane region" description="Helical" evidence="10">
    <location>
        <begin position="52"/>
        <end position="72"/>
    </location>
</feature>
<dbReference type="SMART" id="SM00212">
    <property type="entry name" value="UBCc"/>
    <property type="match status" value="1"/>
</dbReference>
<name>A0A511KAW0_RHOTO</name>
<evidence type="ECO:0000256" key="10">
    <source>
        <dbReference type="SAM" id="Phobius"/>
    </source>
</evidence>
<keyword evidence="4" id="KW-0547">Nucleotide-binding</keyword>
<dbReference type="GO" id="GO:0006351">
    <property type="term" value="P:DNA-templated transcription"/>
    <property type="evidence" value="ECO:0007669"/>
    <property type="project" value="InterPro"/>
</dbReference>